<dbReference type="InterPro" id="IPR002539">
    <property type="entry name" value="MaoC-like_dom"/>
</dbReference>
<keyword evidence="4" id="KW-1185">Reference proteome</keyword>
<evidence type="ECO:0000313" key="3">
    <source>
        <dbReference type="EMBL" id="MPY63310.1"/>
    </source>
</evidence>
<name>A0A5N8XVA0_9ACTN</name>
<dbReference type="OrthoDB" id="9797938at2"/>
<dbReference type="EMBL" id="VJZC01000545">
    <property type="protein sequence ID" value="MPY63310.1"/>
    <property type="molecule type" value="Genomic_DNA"/>
</dbReference>
<dbReference type="Gene3D" id="3.10.129.10">
    <property type="entry name" value="Hotdog Thioesterase"/>
    <property type="match status" value="1"/>
</dbReference>
<dbReference type="PANTHER" id="PTHR43664">
    <property type="entry name" value="MONOAMINE OXIDASE-RELATED"/>
    <property type="match status" value="1"/>
</dbReference>
<evidence type="ECO:0000313" key="4">
    <source>
        <dbReference type="Proteomes" id="UP000400924"/>
    </source>
</evidence>
<dbReference type="Pfam" id="PF01575">
    <property type="entry name" value="MaoC_dehydratas"/>
    <property type="match status" value="1"/>
</dbReference>
<dbReference type="Proteomes" id="UP000400924">
    <property type="component" value="Unassembled WGS sequence"/>
</dbReference>
<protein>
    <submittedName>
        <fullName evidence="3">MaoC family dehydratase</fullName>
    </submittedName>
</protein>
<dbReference type="InterPro" id="IPR029069">
    <property type="entry name" value="HotDog_dom_sf"/>
</dbReference>
<dbReference type="SUPFAM" id="SSF54637">
    <property type="entry name" value="Thioesterase/thiol ester dehydrase-isomerase"/>
    <property type="match status" value="1"/>
</dbReference>
<dbReference type="CDD" id="cd03454">
    <property type="entry name" value="YdeM"/>
    <property type="match status" value="1"/>
</dbReference>
<evidence type="ECO:0000259" key="2">
    <source>
        <dbReference type="Pfam" id="PF01575"/>
    </source>
</evidence>
<dbReference type="InterPro" id="IPR052342">
    <property type="entry name" value="MCH/BMMD"/>
</dbReference>
<comment type="similarity">
    <text evidence="1">Belongs to the enoyl-CoA hydratase/isomerase family.</text>
</comment>
<evidence type="ECO:0000256" key="1">
    <source>
        <dbReference type="ARBA" id="ARBA00005254"/>
    </source>
</evidence>
<comment type="caution">
    <text evidence="3">The sequence shown here is derived from an EMBL/GenBank/DDBJ whole genome shotgun (WGS) entry which is preliminary data.</text>
</comment>
<feature type="domain" description="MaoC-like" evidence="2">
    <location>
        <begin position="34"/>
        <end position="130"/>
    </location>
</feature>
<proteinExistence type="inferred from homology"/>
<accession>A0A5N8XVA0</accession>
<sequence>MTAPATTTLSDTDFAAPAEDRYFEDYVPGSEYVYGSVTMTEEDILRYAREFDPQYIHADPRAARQGPFEGLLASGWHTCAVMMRMYADHYLSKVATLVSPGVDELRWVRPVRPGDSLSIRTTVRDTRVSSSKPDRGLVHTGIEVLNQHGDAVLTMKAMNIVLRRPAPGKGRTQR</sequence>
<organism evidence="3 4">
    <name type="scientific">Streptomyces spongiae</name>
    <dbReference type="NCBI Taxonomy" id="565072"/>
    <lineage>
        <taxon>Bacteria</taxon>
        <taxon>Bacillati</taxon>
        <taxon>Actinomycetota</taxon>
        <taxon>Actinomycetes</taxon>
        <taxon>Kitasatosporales</taxon>
        <taxon>Streptomycetaceae</taxon>
        <taxon>Streptomyces</taxon>
    </lineage>
</organism>
<dbReference type="RefSeq" id="WP_152776595.1">
    <property type="nucleotide sequence ID" value="NZ_VJZC01000545.1"/>
</dbReference>
<gene>
    <name evidence="3" type="ORF">FNH08_40995</name>
</gene>
<reference evidence="3 4" key="1">
    <citation type="submission" date="2019-07" db="EMBL/GenBank/DDBJ databases">
        <title>New species of Amycolatopsis and Streptomyces.</title>
        <authorList>
            <person name="Duangmal K."/>
            <person name="Teo W.F.A."/>
            <person name="Lipun K."/>
        </authorList>
    </citation>
    <scope>NUCLEOTIDE SEQUENCE [LARGE SCALE GENOMIC DNA]</scope>
    <source>
        <strain evidence="3 4">NBRC 106415</strain>
    </source>
</reference>
<dbReference type="AlphaFoldDB" id="A0A5N8XVA0"/>
<dbReference type="PANTHER" id="PTHR43664:SF1">
    <property type="entry name" value="BETA-METHYLMALYL-COA DEHYDRATASE"/>
    <property type="match status" value="1"/>
</dbReference>